<name>A0A7J6GEX8_CANSA</name>
<reference evidence="1 2" key="1">
    <citation type="journal article" date="2020" name="bioRxiv">
        <title>Sequence and annotation of 42 cannabis genomes reveals extensive copy number variation in cannabinoid synthesis and pathogen resistance genes.</title>
        <authorList>
            <person name="Mckernan K.J."/>
            <person name="Helbert Y."/>
            <person name="Kane L.T."/>
            <person name="Ebling H."/>
            <person name="Zhang L."/>
            <person name="Liu B."/>
            <person name="Eaton Z."/>
            <person name="Mclaughlin S."/>
            <person name="Kingan S."/>
            <person name="Baybayan P."/>
            <person name="Concepcion G."/>
            <person name="Jordan M."/>
            <person name="Riva A."/>
            <person name="Barbazuk W."/>
            <person name="Harkins T."/>
        </authorList>
    </citation>
    <scope>NUCLEOTIDE SEQUENCE [LARGE SCALE GENOMIC DNA]</scope>
    <source>
        <strain evidence="2">cv. Jamaican Lion 4</strain>
        <tissue evidence="1">Leaf</tissue>
    </source>
</reference>
<comment type="caution">
    <text evidence="1">The sequence shown here is derived from an EMBL/GenBank/DDBJ whole genome shotgun (WGS) entry which is preliminary data.</text>
</comment>
<evidence type="ECO:0000313" key="1">
    <source>
        <dbReference type="EMBL" id="KAF4381521.1"/>
    </source>
</evidence>
<evidence type="ECO:0000313" key="2">
    <source>
        <dbReference type="Proteomes" id="UP000583929"/>
    </source>
</evidence>
<dbReference type="Proteomes" id="UP000583929">
    <property type="component" value="Unassembled WGS sequence"/>
</dbReference>
<sequence>MQHHFNNSFAHHLETYNFIFWLELKRKDIGFCGNILHPISHRSYGGRRSYLELPISVQSVESVRKEITTLKRKV</sequence>
<proteinExistence type="predicted"/>
<organism evidence="1 2">
    <name type="scientific">Cannabis sativa</name>
    <name type="common">Hemp</name>
    <name type="synonym">Marijuana</name>
    <dbReference type="NCBI Taxonomy" id="3483"/>
    <lineage>
        <taxon>Eukaryota</taxon>
        <taxon>Viridiplantae</taxon>
        <taxon>Streptophyta</taxon>
        <taxon>Embryophyta</taxon>
        <taxon>Tracheophyta</taxon>
        <taxon>Spermatophyta</taxon>
        <taxon>Magnoliopsida</taxon>
        <taxon>eudicotyledons</taxon>
        <taxon>Gunneridae</taxon>
        <taxon>Pentapetalae</taxon>
        <taxon>rosids</taxon>
        <taxon>fabids</taxon>
        <taxon>Rosales</taxon>
        <taxon>Cannabaceae</taxon>
        <taxon>Cannabis</taxon>
    </lineage>
</organism>
<dbReference type="EMBL" id="JAATIQ010000109">
    <property type="protein sequence ID" value="KAF4381521.1"/>
    <property type="molecule type" value="Genomic_DNA"/>
</dbReference>
<accession>A0A7J6GEX8</accession>
<keyword evidence="2" id="KW-1185">Reference proteome</keyword>
<dbReference type="AlphaFoldDB" id="A0A7J6GEX8"/>
<protein>
    <submittedName>
        <fullName evidence="1">Uncharacterized protein</fullName>
    </submittedName>
</protein>
<gene>
    <name evidence="1" type="ORF">G4B88_029876</name>
</gene>